<accession>W7HYG0</accession>
<evidence type="ECO:0000256" key="8">
    <source>
        <dbReference type="ARBA" id="ARBA00059423"/>
    </source>
</evidence>
<dbReference type="CDD" id="cd07079">
    <property type="entry name" value="ALDH_F18-19_ProA-GPR"/>
    <property type="match status" value="1"/>
</dbReference>
<dbReference type="InterPro" id="IPR020593">
    <property type="entry name" value="G-glutamylP_reductase_CS"/>
</dbReference>
<evidence type="ECO:0000256" key="3">
    <source>
        <dbReference type="ARBA" id="ARBA00022605"/>
    </source>
</evidence>
<protein>
    <recommendedName>
        <fullName evidence="2">glutamate-5-semialdehyde dehydrogenase</fullName>
        <ecNumber evidence="2">1.2.1.41</ecNumber>
    </recommendedName>
    <alternativeName>
        <fullName evidence="11">Glutamate-5-semialdehyde dehydrogenase</fullName>
    </alternativeName>
    <alternativeName>
        <fullName evidence="10">Glutamyl-gamma-semialdehyde dehydrogenase</fullName>
    </alternativeName>
</protein>
<evidence type="ECO:0000256" key="10">
    <source>
        <dbReference type="ARBA" id="ARBA00075718"/>
    </source>
</evidence>
<dbReference type="GO" id="GO:0055129">
    <property type="term" value="P:L-proline biosynthetic process"/>
    <property type="evidence" value="ECO:0007669"/>
    <property type="project" value="UniProtKB-UniPathway"/>
</dbReference>
<dbReference type="InterPro" id="IPR000965">
    <property type="entry name" value="GPR_dom"/>
</dbReference>
<dbReference type="Proteomes" id="UP000024837">
    <property type="component" value="Unassembled WGS sequence"/>
</dbReference>
<keyword evidence="14" id="KW-1185">Reference proteome</keyword>
<dbReference type="OrthoDB" id="1934954at2759"/>
<dbReference type="AlphaFoldDB" id="W7HYG0"/>
<dbReference type="InterPro" id="IPR016162">
    <property type="entry name" value="Ald_DH_N"/>
</dbReference>
<dbReference type="GO" id="GO:0050661">
    <property type="term" value="F:NADP binding"/>
    <property type="evidence" value="ECO:0007669"/>
    <property type="project" value="InterPro"/>
</dbReference>
<comment type="function">
    <text evidence="8">Catalyzes the NADPH dependent reduction of L-gamma-glutamyl 5-phosphate into L-glutamate 5-semialdehyde and phosphate. The product spontaneously undergoes cyclization to form 1-pyrroline-5-carboxylate.</text>
</comment>
<feature type="domain" description="Aldehyde dehydrogenase" evidence="12">
    <location>
        <begin position="20"/>
        <end position="300"/>
    </location>
</feature>
<evidence type="ECO:0000256" key="11">
    <source>
        <dbReference type="ARBA" id="ARBA00077451"/>
    </source>
</evidence>
<dbReference type="HAMAP" id="MF_00412">
    <property type="entry name" value="ProA"/>
    <property type="match status" value="1"/>
</dbReference>
<dbReference type="FunFam" id="3.40.309.10:FF:000006">
    <property type="entry name" value="Gamma-glutamyl phosphate reductase"/>
    <property type="match status" value="1"/>
</dbReference>
<gene>
    <name evidence="13" type="ORF">DRE_01027</name>
</gene>
<dbReference type="NCBIfam" id="NF001221">
    <property type="entry name" value="PRK00197.1"/>
    <property type="match status" value="1"/>
</dbReference>
<dbReference type="PANTHER" id="PTHR11063:SF8">
    <property type="entry name" value="DELTA-1-PYRROLINE-5-CARBOXYLATE SYNTHASE"/>
    <property type="match status" value="1"/>
</dbReference>
<evidence type="ECO:0000256" key="6">
    <source>
        <dbReference type="ARBA" id="ARBA00023002"/>
    </source>
</evidence>
<comment type="pathway">
    <text evidence="1">Amino-acid biosynthesis; L-proline biosynthesis; L-glutamate 5-semialdehyde from L-glutamate: step 2/2.</text>
</comment>
<dbReference type="PROSITE" id="PS01223">
    <property type="entry name" value="PROA"/>
    <property type="match status" value="1"/>
</dbReference>
<dbReference type="EMBL" id="KI966433">
    <property type="protein sequence ID" value="EWC44968.1"/>
    <property type="molecule type" value="Genomic_DNA"/>
</dbReference>
<proteinExistence type="inferred from homology"/>
<name>W7HYG0_9PEZI</name>
<evidence type="ECO:0000256" key="2">
    <source>
        <dbReference type="ARBA" id="ARBA00013002"/>
    </source>
</evidence>
<sequence>MKHAIATTDARAGTTSLPAADIARTARKASFAIKSLPGNARDLALDIIYDALAASKDEILVANARDMSAAQELVAEGKLSQSLVKRLDLSRAGKYEDMLQGIRDVRGLEDPVGKVTLATKLDDGLTLHRYTTPIGTLLIIFEARPEVIANISALAIKSGNAAILKGGKESTHSFAAIAAVITAALKSTAIPPGAIQLVQSREAVKDLLDQDVYIDLVIPRGGNDLVRYIKENTKIPVMGHADGLCATYLHADADVDTAVAVVVDGKTDYPAACNATETLIVHAGVLGTVLPAVVAALQAKGVSVRCDAASLATLSAVSEGALSAAGKAILQAATEEDFKTEFLDLVIAVKTVGTLQEAVAHINAHGSGHTDGIVARSEAAAEEFCRMVDSAGVYWNASTRFADGYRYGFGTEVGISTNKVHARGPVGLEGLMIYKYVVRGGGHTAAMYGGGGRKFVHERIEG</sequence>
<dbReference type="InterPro" id="IPR016161">
    <property type="entry name" value="Ald_DH/histidinol_DH"/>
</dbReference>
<keyword evidence="6" id="KW-0560">Oxidoreductase</keyword>
<dbReference type="HOGENOM" id="CLU_030231_0_1_1"/>
<dbReference type="InterPro" id="IPR016163">
    <property type="entry name" value="Ald_DH_C"/>
</dbReference>
<evidence type="ECO:0000256" key="4">
    <source>
        <dbReference type="ARBA" id="ARBA00022650"/>
    </source>
</evidence>
<dbReference type="UniPathway" id="UPA00098">
    <property type="reaction ID" value="UER00360"/>
</dbReference>
<evidence type="ECO:0000256" key="7">
    <source>
        <dbReference type="ARBA" id="ARBA00049024"/>
    </source>
</evidence>
<evidence type="ECO:0000259" key="12">
    <source>
        <dbReference type="Pfam" id="PF00171"/>
    </source>
</evidence>
<keyword evidence="4" id="KW-0641">Proline biosynthesis</keyword>
<dbReference type="NCBIfam" id="TIGR00407">
    <property type="entry name" value="proA"/>
    <property type="match status" value="1"/>
</dbReference>
<evidence type="ECO:0000313" key="14">
    <source>
        <dbReference type="Proteomes" id="UP000024837"/>
    </source>
</evidence>
<reference evidence="13 14" key="1">
    <citation type="submission" date="2013-05" db="EMBL/GenBank/DDBJ databases">
        <title>Drechslerella stenobrocha genome reveals carnivorous origination and mechanical trapping mechanism of predatory fungi.</title>
        <authorList>
            <person name="Liu X."/>
            <person name="Zhang W."/>
            <person name="Liu K."/>
        </authorList>
    </citation>
    <scope>NUCLEOTIDE SEQUENCE [LARGE SCALE GENOMIC DNA]</scope>
    <source>
        <strain evidence="13 14">248</strain>
    </source>
</reference>
<dbReference type="Pfam" id="PF00171">
    <property type="entry name" value="Aldedh"/>
    <property type="match status" value="1"/>
</dbReference>
<dbReference type="GO" id="GO:0004350">
    <property type="term" value="F:glutamate-5-semialdehyde dehydrogenase activity"/>
    <property type="evidence" value="ECO:0007669"/>
    <property type="project" value="UniProtKB-EC"/>
</dbReference>
<dbReference type="Gene3D" id="3.40.605.10">
    <property type="entry name" value="Aldehyde Dehydrogenase, Chain A, domain 1"/>
    <property type="match status" value="1"/>
</dbReference>
<dbReference type="PIRSF" id="PIRSF000151">
    <property type="entry name" value="GPR"/>
    <property type="match status" value="1"/>
</dbReference>
<dbReference type="InterPro" id="IPR015590">
    <property type="entry name" value="Aldehyde_DH_dom"/>
</dbReference>
<dbReference type="EC" id="1.2.1.41" evidence="2"/>
<dbReference type="InterPro" id="IPR012134">
    <property type="entry name" value="Glu-5-SA_DH"/>
</dbReference>
<evidence type="ECO:0000256" key="1">
    <source>
        <dbReference type="ARBA" id="ARBA00004985"/>
    </source>
</evidence>
<organism evidence="13 14">
    <name type="scientific">Drechslerella stenobrocha 248</name>
    <dbReference type="NCBI Taxonomy" id="1043628"/>
    <lineage>
        <taxon>Eukaryota</taxon>
        <taxon>Fungi</taxon>
        <taxon>Dikarya</taxon>
        <taxon>Ascomycota</taxon>
        <taxon>Pezizomycotina</taxon>
        <taxon>Orbiliomycetes</taxon>
        <taxon>Orbiliales</taxon>
        <taxon>Orbiliaceae</taxon>
        <taxon>Drechslerella</taxon>
    </lineage>
</organism>
<evidence type="ECO:0000313" key="13">
    <source>
        <dbReference type="EMBL" id="EWC44968.1"/>
    </source>
</evidence>
<keyword evidence="5" id="KW-0521">NADP</keyword>
<dbReference type="Gene3D" id="3.40.309.10">
    <property type="entry name" value="Aldehyde Dehydrogenase, Chain A, domain 2"/>
    <property type="match status" value="1"/>
</dbReference>
<evidence type="ECO:0000256" key="9">
    <source>
        <dbReference type="ARBA" id="ARBA00060997"/>
    </source>
</evidence>
<comment type="similarity">
    <text evidence="9">Belongs to the gamma-glutamyl phosphate reductase family.</text>
</comment>
<keyword evidence="3" id="KW-0028">Amino-acid biosynthesis</keyword>
<dbReference type="SUPFAM" id="SSF53720">
    <property type="entry name" value="ALDH-like"/>
    <property type="match status" value="1"/>
</dbReference>
<dbReference type="PANTHER" id="PTHR11063">
    <property type="entry name" value="GLUTAMATE SEMIALDEHYDE DEHYDROGENASE"/>
    <property type="match status" value="1"/>
</dbReference>
<evidence type="ECO:0000256" key="5">
    <source>
        <dbReference type="ARBA" id="ARBA00022857"/>
    </source>
</evidence>
<comment type="catalytic activity">
    <reaction evidence="7">
        <text>L-glutamate 5-semialdehyde + phosphate + NADP(+) = L-glutamyl 5-phosphate + NADPH + H(+)</text>
        <dbReference type="Rhea" id="RHEA:19541"/>
        <dbReference type="ChEBI" id="CHEBI:15378"/>
        <dbReference type="ChEBI" id="CHEBI:43474"/>
        <dbReference type="ChEBI" id="CHEBI:57783"/>
        <dbReference type="ChEBI" id="CHEBI:58066"/>
        <dbReference type="ChEBI" id="CHEBI:58274"/>
        <dbReference type="ChEBI" id="CHEBI:58349"/>
        <dbReference type="EC" id="1.2.1.41"/>
    </reaction>
</comment>